<sequence length="271" mass="32124">MFYRQKKIDCGDQYSEVDIIPRSLAAELNAKKGQRSKKRRVSEPKQKNLNDKNAKRYLLQLGNGNFGAGDLHVSCTYRDEFLPRTVAQAEKEARNFLRRLEYRRQKQGLPDLKYILVTECQQDDEGKYIKRVHHHIVMNGGLDRDEVESIWSKRVKGQGKQSIGWINADRIQPNKNGVEALMRYISKDPKGKKRWSSSRNLKRPVSRNNDSLWTQHKVKQMAANRRDAWLQLEKIYPRYQIAEVKFQHNELTGWHVYLKMWLKPEYVKNRR</sequence>
<organism evidence="3 4">
    <name type="scientific">Loigolactobacillus bifermentans DSM 20003</name>
    <dbReference type="NCBI Taxonomy" id="1423726"/>
    <lineage>
        <taxon>Bacteria</taxon>
        <taxon>Bacillati</taxon>
        <taxon>Bacillota</taxon>
        <taxon>Bacilli</taxon>
        <taxon>Lactobacillales</taxon>
        <taxon>Lactobacillaceae</taxon>
        <taxon>Loigolactobacillus</taxon>
    </lineage>
</organism>
<feature type="region of interest" description="Disordered" evidence="1">
    <location>
        <begin position="30"/>
        <end position="53"/>
    </location>
</feature>
<evidence type="ECO:0000313" key="3">
    <source>
        <dbReference type="EMBL" id="KRK39000.1"/>
    </source>
</evidence>
<dbReference type="Proteomes" id="UP000051461">
    <property type="component" value="Unassembled WGS sequence"/>
</dbReference>
<dbReference type="OrthoDB" id="1733540at2"/>
<accession>A0A0R1GYC8</accession>
<reference evidence="3 4" key="1">
    <citation type="journal article" date="2015" name="Genome Announc.">
        <title>Expanding the biotechnology potential of lactobacilli through comparative genomics of 213 strains and associated genera.</title>
        <authorList>
            <person name="Sun Z."/>
            <person name="Harris H.M."/>
            <person name="McCann A."/>
            <person name="Guo C."/>
            <person name="Argimon S."/>
            <person name="Zhang W."/>
            <person name="Yang X."/>
            <person name="Jeffery I.B."/>
            <person name="Cooney J.C."/>
            <person name="Kagawa T.F."/>
            <person name="Liu W."/>
            <person name="Song Y."/>
            <person name="Salvetti E."/>
            <person name="Wrobel A."/>
            <person name="Rasinkangas P."/>
            <person name="Parkhill J."/>
            <person name="Rea M.C."/>
            <person name="O'Sullivan O."/>
            <person name="Ritari J."/>
            <person name="Douillard F.P."/>
            <person name="Paul Ross R."/>
            <person name="Yang R."/>
            <person name="Briner A.E."/>
            <person name="Felis G.E."/>
            <person name="de Vos W.M."/>
            <person name="Barrangou R."/>
            <person name="Klaenhammer T.R."/>
            <person name="Caufield P.W."/>
            <person name="Cui Y."/>
            <person name="Zhang H."/>
            <person name="O'Toole P.W."/>
        </authorList>
    </citation>
    <scope>NUCLEOTIDE SEQUENCE [LARGE SCALE GENOMIC DNA]</scope>
    <source>
        <strain evidence="3 4">DSM 20003</strain>
    </source>
</reference>
<dbReference type="PATRIC" id="fig|1423726.3.peg.2827"/>
<gene>
    <name evidence="3" type="ORF">FC07_GL002716</name>
</gene>
<dbReference type="STRING" id="1423726.FC07_GL002716"/>
<protein>
    <recommendedName>
        <fullName evidence="2">Replication-associated protein ORF2/G2P domain-containing protein</fullName>
    </recommendedName>
</protein>
<name>A0A0R1GYC8_9LACO</name>
<dbReference type="InterPro" id="IPR056906">
    <property type="entry name" value="ORF2/G2P_dom"/>
</dbReference>
<dbReference type="EMBL" id="AZDA01000046">
    <property type="protein sequence ID" value="KRK39000.1"/>
    <property type="molecule type" value="Genomic_DNA"/>
</dbReference>
<dbReference type="AlphaFoldDB" id="A0A0R1GYC8"/>
<feature type="domain" description="Replication-associated protein ORF2/G2P" evidence="2">
    <location>
        <begin position="73"/>
        <end position="188"/>
    </location>
</feature>
<evidence type="ECO:0000313" key="4">
    <source>
        <dbReference type="Proteomes" id="UP000051461"/>
    </source>
</evidence>
<evidence type="ECO:0000256" key="1">
    <source>
        <dbReference type="SAM" id="MobiDB-lite"/>
    </source>
</evidence>
<feature type="compositionally biased region" description="Basic and acidic residues" evidence="1">
    <location>
        <begin position="41"/>
        <end position="53"/>
    </location>
</feature>
<evidence type="ECO:0000259" key="2">
    <source>
        <dbReference type="Pfam" id="PF23343"/>
    </source>
</evidence>
<comment type="caution">
    <text evidence="3">The sequence shown here is derived from an EMBL/GenBank/DDBJ whole genome shotgun (WGS) entry which is preliminary data.</text>
</comment>
<proteinExistence type="predicted"/>
<dbReference type="Pfam" id="PF23343">
    <property type="entry name" value="REP_ORF2-G2P"/>
    <property type="match status" value="1"/>
</dbReference>
<keyword evidence="4" id="KW-1185">Reference proteome</keyword>